<evidence type="ECO:0000256" key="8">
    <source>
        <dbReference type="ARBA" id="ARBA00022723"/>
    </source>
</evidence>
<keyword evidence="7" id="KW-0540">Nuclease</keyword>
<dbReference type="RefSeq" id="XP_016268365.1">
    <property type="nucleotide sequence ID" value="XM_016401312.1"/>
</dbReference>
<evidence type="ECO:0000256" key="3">
    <source>
        <dbReference type="ARBA" id="ARBA00005435"/>
    </source>
</evidence>
<dbReference type="PROSITE" id="PS50830">
    <property type="entry name" value="TNASE_3"/>
    <property type="match status" value="1"/>
</dbReference>
<keyword evidence="8" id="KW-0479">Metal-binding</keyword>
<keyword evidence="17" id="KW-1185">Reference proteome</keyword>
<dbReference type="OrthoDB" id="430293at2759"/>
<dbReference type="Gene3D" id="2.40.50.90">
    <property type="match status" value="1"/>
</dbReference>
<keyword evidence="12" id="KW-1133">Transmembrane helix</keyword>
<dbReference type="AlphaFoldDB" id="A0A0D2EJQ9"/>
<dbReference type="InterPro" id="IPR035437">
    <property type="entry name" value="SNase_OB-fold_sf"/>
</dbReference>
<dbReference type="GO" id="GO:0005739">
    <property type="term" value="C:mitochondrion"/>
    <property type="evidence" value="ECO:0007669"/>
    <property type="project" value="UniProtKB-SubCell"/>
</dbReference>
<dbReference type="SUPFAM" id="SSF50199">
    <property type="entry name" value="Staphylococcal nuclease"/>
    <property type="match status" value="1"/>
</dbReference>
<dbReference type="HOGENOM" id="CLU_046484_0_1_1"/>
<evidence type="ECO:0000256" key="12">
    <source>
        <dbReference type="ARBA" id="ARBA00022989"/>
    </source>
</evidence>
<dbReference type="PANTHER" id="PTHR12302">
    <property type="entry name" value="EBNA2 BINDING PROTEIN P100"/>
    <property type="match status" value="1"/>
</dbReference>
<dbReference type="EMBL" id="KN847332">
    <property type="protein sequence ID" value="KIW48149.1"/>
    <property type="molecule type" value="Genomic_DNA"/>
</dbReference>
<keyword evidence="10" id="KW-0378">Hydrolase</keyword>
<evidence type="ECO:0000256" key="1">
    <source>
        <dbReference type="ARBA" id="ARBA00004167"/>
    </source>
</evidence>
<name>A0A0D2EJQ9_9EURO</name>
<dbReference type="Pfam" id="PF00565">
    <property type="entry name" value="SNase"/>
    <property type="match status" value="1"/>
</dbReference>
<dbReference type="PANTHER" id="PTHR12302:SF3">
    <property type="entry name" value="SERINE_THREONINE-PROTEIN KINASE 31"/>
    <property type="match status" value="1"/>
</dbReference>
<evidence type="ECO:0000313" key="17">
    <source>
        <dbReference type="Proteomes" id="UP000053342"/>
    </source>
</evidence>
<keyword evidence="11" id="KW-0106">Calcium</keyword>
<comment type="subcellular location">
    <subcellularLocation>
        <location evidence="1">Membrane</location>
        <topology evidence="1">Single-pass membrane protein</topology>
    </subcellularLocation>
    <subcellularLocation>
        <location evidence="2">Mitochondrion</location>
    </subcellularLocation>
</comment>
<dbReference type="GO" id="GO:0016020">
    <property type="term" value="C:membrane"/>
    <property type="evidence" value="ECO:0007669"/>
    <property type="project" value="UniProtKB-SubCell"/>
</dbReference>
<dbReference type="FunFam" id="2.40.50.90:FF:000029">
    <property type="entry name" value="Probable endonuclease lcl3"/>
    <property type="match status" value="1"/>
</dbReference>
<reference evidence="16 17" key="1">
    <citation type="submission" date="2015-01" db="EMBL/GenBank/DDBJ databases">
        <title>The Genome Sequence of Exophiala oligosperma CBS72588.</title>
        <authorList>
            <consortium name="The Broad Institute Genomics Platform"/>
            <person name="Cuomo C."/>
            <person name="de Hoog S."/>
            <person name="Gorbushina A."/>
            <person name="Stielow B."/>
            <person name="Teixiera M."/>
            <person name="Abouelleil A."/>
            <person name="Chapman S.B."/>
            <person name="Priest M."/>
            <person name="Young S.K."/>
            <person name="Wortman J."/>
            <person name="Nusbaum C."/>
            <person name="Birren B."/>
        </authorList>
    </citation>
    <scope>NUCLEOTIDE SEQUENCE [LARGE SCALE GENOMIC DNA]</scope>
    <source>
        <strain evidence="16 17">CBS 72588</strain>
    </source>
</reference>
<keyword evidence="14" id="KW-0472">Membrane</keyword>
<dbReference type="VEuPathDB" id="FungiDB:PV06_00767"/>
<dbReference type="GeneID" id="27352841"/>
<evidence type="ECO:0000256" key="10">
    <source>
        <dbReference type="ARBA" id="ARBA00022801"/>
    </source>
</evidence>
<comment type="similarity">
    <text evidence="3">Belongs to the LCL3 family.</text>
</comment>
<dbReference type="STRING" id="215243.A0A0D2EJQ9"/>
<dbReference type="GO" id="GO:0046872">
    <property type="term" value="F:metal ion binding"/>
    <property type="evidence" value="ECO:0007669"/>
    <property type="project" value="UniProtKB-KW"/>
</dbReference>
<evidence type="ECO:0000256" key="9">
    <source>
        <dbReference type="ARBA" id="ARBA00022759"/>
    </source>
</evidence>
<evidence type="ECO:0000256" key="14">
    <source>
        <dbReference type="ARBA" id="ARBA00023136"/>
    </source>
</evidence>
<evidence type="ECO:0000256" key="6">
    <source>
        <dbReference type="ARBA" id="ARBA00022692"/>
    </source>
</evidence>
<accession>A0A0D2EJQ9</accession>
<evidence type="ECO:0000256" key="7">
    <source>
        <dbReference type="ARBA" id="ARBA00022722"/>
    </source>
</evidence>
<evidence type="ECO:0000256" key="4">
    <source>
        <dbReference type="ARBA" id="ARBA00013404"/>
    </source>
</evidence>
<sequence>MQWPKWWSSSTKDEADLKESATIQATKAWDAIGEKVTEARESVEQNAATTLPTQIKAFAEPQTIVATAVLTVSCLGLFKFYRSYLRRIPQATNITPGFLRRRSLVGRITSVGDGDNFRFYHTPGGRLAGWGWFPGRRVPTEKKELKDKTIHLRLAGVDAPELAHFGRPSQPYAQEALDWLTAYVLGRRVRAYVYKIDQYNRVVGTAYVWKGLMRRDVGLQMLRAGMATVYEAKTGAEFGEGLEKKYRNAEWWAKTRRKGMWAGRKKDFESPREYKTRYGMGSPQDETK</sequence>
<keyword evidence="9" id="KW-0255">Endonuclease</keyword>
<feature type="domain" description="TNase-like" evidence="15">
    <location>
        <begin position="102"/>
        <end position="263"/>
    </location>
</feature>
<dbReference type="GO" id="GO:0016787">
    <property type="term" value="F:hydrolase activity"/>
    <property type="evidence" value="ECO:0007669"/>
    <property type="project" value="UniProtKB-KW"/>
</dbReference>
<evidence type="ECO:0000256" key="2">
    <source>
        <dbReference type="ARBA" id="ARBA00004173"/>
    </source>
</evidence>
<evidence type="ECO:0000259" key="15">
    <source>
        <dbReference type="PROSITE" id="PS50830"/>
    </source>
</evidence>
<dbReference type="Proteomes" id="UP000053342">
    <property type="component" value="Unassembled WGS sequence"/>
</dbReference>
<evidence type="ECO:0000256" key="11">
    <source>
        <dbReference type="ARBA" id="ARBA00022837"/>
    </source>
</evidence>
<gene>
    <name evidence="16" type="ORF">PV06_00767</name>
</gene>
<dbReference type="GO" id="GO:0004519">
    <property type="term" value="F:endonuclease activity"/>
    <property type="evidence" value="ECO:0007669"/>
    <property type="project" value="UniProtKB-KW"/>
</dbReference>
<evidence type="ECO:0000256" key="13">
    <source>
        <dbReference type="ARBA" id="ARBA00023128"/>
    </source>
</evidence>
<proteinExistence type="inferred from homology"/>
<protein>
    <recommendedName>
        <fullName evidence="4">Probable endonuclease LCL3</fullName>
    </recommendedName>
    <alternativeName>
        <fullName evidence="5">Probable endonuclease lcl3</fullName>
    </alternativeName>
</protein>
<dbReference type="SMART" id="SM00318">
    <property type="entry name" value="SNc"/>
    <property type="match status" value="1"/>
</dbReference>
<evidence type="ECO:0000256" key="5">
    <source>
        <dbReference type="ARBA" id="ARBA00014651"/>
    </source>
</evidence>
<evidence type="ECO:0000313" key="16">
    <source>
        <dbReference type="EMBL" id="KIW48149.1"/>
    </source>
</evidence>
<organism evidence="16 17">
    <name type="scientific">Exophiala oligosperma</name>
    <dbReference type="NCBI Taxonomy" id="215243"/>
    <lineage>
        <taxon>Eukaryota</taxon>
        <taxon>Fungi</taxon>
        <taxon>Dikarya</taxon>
        <taxon>Ascomycota</taxon>
        <taxon>Pezizomycotina</taxon>
        <taxon>Eurotiomycetes</taxon>
        <taxon>Chaetothyriomycetidae</taxon>
        <taxon>Chaetothyriales</taxon>
        <taxon>Herpotrichiellaceae</taxon>
        <taxon>Exophiala</taxon>
    </lineage>
</organism>
<dbReference type="InterPro" id="IPR016071">
    <property type="entry name" value="Staphylococal_nuclease_OB-fold"/>
</dbReference>
<keyword evidence="13" id="KW-0496">Mitochondrion</keyword>
<keyword evidence="6" id="KW-0812">Transmembrane</keyword>